<keyword evidence="4 5" id="KW-0472">Membrane</keyword>
<evidence type="ECO:0000256" key="1">
    <source>
        <dbReference type="ARBA" id="ARBA00004141"/>
    </source>
</evidence>
<dbReference type="InParanoid" id="A0A517S8Y5"/>
<feature type="transmembrane region" description="Helical" evidence="5">
    <location>
        <begin position="188"/>
        <end position="210"/>
    </location>
</feature>
<dbReference type="KEGG" id="ccos:Pan44_05840"/>
<dbReference type="PROSITE" id="PS00216">
    <property type="entry name" value="SUGAR_TRANSPORT_1"/>
    <property type="match status" value="1"/>
</dbReference>
<dbReference type="PANTHER" id="PTHR23520:SF5">
    <property type="entry name" value="TRANSPORTER, PUTATIVE (AFU_ORTHOLOGUE AFUA_3G04000)-RELATED"/>
    <property type="match status" value="1"/>
</dbReference>
<accession>A0A517S8Y5</accession>
<dbReference type="Pfam" id="PF07690">
    <property type="entry name" value="MFS_1"/>
    <property type="match status" value="1"/>
</dbReference>
<dbReference type="PROSITE" id="PS50850">
    <property type="entry name" value="MFS"/>
    <property type="match status" value="1"/>
</dbReference>
<keyword evidence="3 5" id="KW-1133">Transmembrane helix</keyword>
<dbReference type="GO" id="GO:0016020">
    <property type="term" value="C:membrane"/>
    <property type="evidence" value="ECO:0007669"/>
    <property type="project" value="UniProtKB-SubCell"/>
</dbReference>
<feature type="transmembrane region" description="Helical" evidence="5">
    <location>
        <begin position="277"/>
        <end position="296"/>
    </location>
</feature>
<protein>
    <submittedName>
        <fullName evidence="7">Major Facilitator Superfamily protein</fullName>
    </submittedName>
</protein>
<comment type="subcellular location">
    <subcellularLocation>
        <location evidence="1">Membrane</location>
        <topology evidence="1">Multi-pass membrane protein</topology>
    </subcellularLocation>
</comment>
<dbReference type="InterPro" id="IPR036259">
    <property type="entry name" value="MFS_trans_sf"/>
</dbReference>
<keyword evidence="2 5" id="KW-0812">Transmembrane</keyword>
<dbReference type="InterPro" id="IPR005829">
    <property type="entry name" value="Sugar_transporter_CS"/>
</dbReference>
<feature type="transmembrane region" description="Helical" evidence="5">
    <location>
        <begin position="317"/>
        <end position="341"/>
    </location>
</feature>
<feature type="transmembrane region" description="Helical" evidence="5">
    <location>
        <begin position="239"/>
        <end position="265"/>
    </location>
</feature>
<gene>
    <name evidence="7" type="ORF">Pan44_05840</name>
</gene>
<dbReference type="InterPro" id="IPR020846">
    <property type="entry name" value="MFS_dom"/>
</dbReference>
<organism evidence="7 8">
    <name type="scientific">Caulifigura coniformis</name>
    <dbReference type="NCBI Taxonomy" id="2527983"/>
    <lineage>
        <taxon>Bacteria</taxon>
        <taxon>Pseudomonadati</taxon>
        <taxon>Planctomycetota</taxon>
        <taxon>Planctomycetia</taxon>
        <taxon>Planctomycetales</taxon>
        <taxon>Planctomycetaceae</taxon>
        <taxon>Caulifigura</taxon>
    </lineage>
</organism>
<dbReference type="AlphaFoldDB" id="A0A517S8Y5"/>
<name>A0A517S8Y5_9PLAN</name>
<dbReference type="SUPFAM" id="SSF103473">
    <property type="entry name" value="MFS general substrate transporter"/>
    <property type="match status" value="1"/>
</dbReference>
<reference evidence="7 8" key="1">
    <citation type="submission" date="2019-02" db="EMBL/GenBank/DDBJ databases">
        <title>Deep-cultivation of Planctomycetes and their phenomic and genomic characterization uncovers novel biology.</title>
        <authorList>
            <person name="Wiegand S."/>
            <person name="Jogler M."/>
            <person name="Boedeker C."/>
            <person name="Pinto D."/>
            <person name="Vollmers J."/>
            <person name="Rivas-Marin E."/>
            <person name="Kohn T."/>
            <person name="Peeters S.H."/>
            <person name="Heuer A."/>
            <person name="Rast P."/>
            <person name="Oberbeckmann S."/>
            <person name="Bunk B."/>
            <person name="Jeske O."/>
            <person name="Meyerdierks A."/>
            <person name="Storesund J.E."/>
            <person name="Kallscheuer N."/>
            <person name="Luecker S."/>
            <person name="Lage O.M."/>
            <person name="Pohl T."/>
            <person name="Merkel B.J."/>
            <person name="Hornburger P."/>
            <person name="Mueller R.-W."/>
            <person name="Bruemmer F."/>
            <person name="Labrenz M."/>
            <person name="Spormann A.M."/>
            <person name="Op den Camp H."/>
            <person name="Overmann J."/>
            <person name="Amann R."/>
            <person name="Jetten M.S.M."/>
            <person name="Mascher T."/>
            <person name="Medema M.H."/>
            <person name="Devos D.P."/>
            <person name="Kaster A.-K."/>
            <person name="Ovreas L."/>
            <person name="Rohde M."/>
            <person name="Galperin M.Y."/>
            <person name="Jogler C."/>
        </authorList>
    </citation>
    <scope>NUCLEOTIDE SEQUENCE [LARGE SCALE GENOMIC DNA]</scope>
    <source>
        <strain evidence="7 8">Pan44</strain>
    </source>
</reference>
<evidence type="ECO:0000256" key="5">
    <source>
        <dbReference type="SAM" id="Phobius"/>
    </source>
</evidence>
<feature type="transmembrane region" description="Helical" evidence="5">
    <location>
        <begin position="89"/>
        <end position="106"/>
    </location>
</feature>
<feature type="transmembrane region" description="Helical" evidence="5">
    <location>
        <begin position="24"/>
        <end position="47"/>
    </location>
</feature>
<feature type="transmembrane region" description="Helical" evidence="5">
    <location>
        <begin position="112"/>
        <end position="133"/>
    </location>
</feature>
<dbReference type="Gene3D" id="1.20.1250.20">
    <property type="entry name" value="MFS general substrate transporter like domains"/>
    <property type="match status" value="1"/>
</dbReference>
<feature type="transmembrane region" description="Helical" evidence="5">
    <location>
        <begin position="154"/>
        <end position="176"/>
    </location>
</feature>
<dbReference type="EMBL" id="CP036271">
    <property type="protein sequence ID" value="QDT52572.1"/>
    <property type="molecule type" value="Genomic_DNA"/>
</dbReference>
<feature type="domain" description="Major facilitator superfamily (MFS) profile" evidence="6">
    <location>
        <begin position="23"/>
        <end position="420"/>
    </location>
</feature>
<evidence type="ECO:0000259" key="6">
    <source>
        <dbReference type="PROSITE" id="PS50850"/>
    </source>
</evidence>
<feature type="transmembrane region" description="Helical" evidence="5">
    <location>
        <begin position="388"/>
        <end position="408"/>
    </location>
</feature>
<evidence type="ECO:0000313" key="7">
    <source>
        <dbReference type="EMBL" id="QDT52572.1"/>
    </source>
</evidence>
<dbReference type="InterPro" id="IPR011701">
    <property type="entry name" value="MFS"/>
</dbReference>
<dbReference type="RefSeq" id="WP_145027037.1">
    <property type="nucleotide sequence ID" value="NZ_CP036271.1"/>
</dbReference>
<evidence type="ECO:0000256" key="2">
    <source>
        <dbReference type="ARBA" id="ARBA00022692"/>
    </source>
</evidence>
<dbReference type="PANTHER" id="PTHR23520">
    <property type="entry name" value="TRANSPORTER, PUTATIVE (AFU_ORTHOLOGUE AFUA_3G04000)-RELATED"/>
    <property type="match status" value="1"/>
</dbReference>
<dbReference type="GO" id="GO:0022857">
    <property type="term" value="F:transmembrane transporter activity"/>
    <property type="evidence" value="ECO:0007669"/>
    <property type="project" value="InterPro"/>
</dbReference>
<sequence length="432" mass="46522">MTPPPERSIDPQNRHQDLRLSRDGWLLFAARLVRMFAYGLLSTVLMLYLSAAGMDDGRIGLLMTLTLLGDTAITFWLSTNADRIGRKRTLLIGALLMTGAGLAFAMSTNFFVLLLAATIGVISPSATEIGPFLSVEQAAISELIPGRERTRVFAWYHLVGYCAGALGAFVGGYSVSFAREQGATGTEAFQYVVWGYSLCGVVLAILFAALHRTIEPFEHAPQDPPPAPMRFGLHRSRSIIARLSALFALDAFGGGFILQAIISFWLARRFGLPEQTLGQIFLAANLLSGASALMAGSIARRFGLINTMVFTHLPSNVLLMLVPFMPDALSAVGLLLLRYAISQLDLPTRQAFTMAVVAPDERSAAAGVTNVARSIGGSLSPYLATTLMGWPALMSAPFLLAGGCKIVYDILLFRAFANHREDSDDPGSNSAR</sequence>
<evidence type="ECO:0000256" key="3">
    <source>
        <dbReference type="ARBA" id="ARBA00022989"/>
    </source>
</evidence>
<evidence type="ECO:0000256" key="4">
    <source>
        <dbReference type="ARBA" id="ARBA00023136"/>
    </source>
</evidence>
<dbReference type="Proteomes" id="UP000315700">
    <property type="component" value="Chromosome"/>
</dbReference>
<dbReference type="OrthoDB" id="189258at2"/>
<evidence type="ECO:0000313" key="8">
    <source>
        <dbReference type="Proteomes" id="UP000315700"/>
    </source>
</evidence>
<proteinExistence type="predicted"/>
<feature type="transmembrane region" description="Helical" evidence="5">
    <location>
        <begin position="59"/>
        <end position="77"/>
    </location>
</feature>
<keyword evidence="8" id="KW-1185">Reference proteome</keyword>